<feature type="domain" description="EAL" evidence="4">
    <location>
        <begin position="12"/>
        <end position="260"/>
    </location>
</feature>
<evidence type="ECO:0000259" key="2">
    <source>
        <dbReference type="PROSITE" id="PS50112"/>
    </source>
</evidence>
<dbReference type="SMART" id="SM00052">
    <property type="entry name" value="EAL"/>
    <property type="match status" value="1"/>
</dbReference>
<dbReference type="Proteomes" id="UP001387100">
    <property type="component" value="Unassembled WGS sequence"/>
</dbReference>
<dbReference type="CDD" id="cd01948">
    <property type="entry name" value="EAL"/>
    <property type="match status" value="1"/>
</dbReference>
<dbReference type="InterPro" id="IPR000700">
    <property type="entry name" value="PAS-assoc_C"/>
</dbReference>
<dbReference type="Pfam" id="PF10069">
    <property type="entry name" value="DICT"/>
    <property type="match status" value="1"/>
</dbReference>
<feature type="region of interest" description="Disordered" evidence="1">
    <location>
        <begin position="423"/>
        <end position="453"/>
    </location>
</feature>
<evidence type="ECO:0000313" key="6">
    <source>
        <dbReference type="EMBL" id="MEJ5945615.1"/>
    </source>
</evidence>
<dbReference type="EC" id="2.7.7.65" evidence="6"/>
<keyword evidence="6" id="KW-0808">Transferase</keyword>
<name>A0ABU8RKM8_9ACTN</name>
<feature type="region of interest" description="Disordered" evidence="1">
    <location>
        <begin position="761"/>
        <end position="790"/>
    </location>
</feature>
<dbReference type="Gene3D" id="3.30.70.270">
    <property type="match status" value="1"/>
</dbReference>
<dbReference type="PROSITE" id="PS50113">
    <property type="entry name" value="PAC"/>
    <property type="match status" value="1"/>
</dbReference>
<evidence type="ECO:0000313" key="7">
    <source>
        <dbReference type="Proteomes" id="UP001387100"/>
    </source>
</evidence>
<dbReference type="InterPro" id="IPR000014">
    <property type="entry name" value="PAS"/>
</dbReference>
<dbReference type="SMART" id="SM00091">
    <property type="entry name" value="PAS"/>
    <property type="match status" value="1"/>
</dbReference>
<gene>
    <name evidence="6" type="ORF">WDZ17_09960</name>
</gene>
<dbReference type="PANTHER" id="PTHR44757">
    <property type="entry name" value="DIGUANYLATE CYCLASE DGCP"/>
    <property type="match status" value="1"/>
</dbReference>
<feature type="compositionally biased region" description="Low complexity" evidence="1">
    <location>
        <begin position="436"/>
        <end position="453"/>
    </location>
</feature>
<dbReference type="Pfam" id="PF00990">
    <property type="entry name" value="GGDEF"/>
    <property type="match status" value="1"/>
</dbReference>
<dbReference type="SUPFAM" id="SSF141868">
    <property type="entry name" value="EAL domain-like"/>
    <property type="match status" value="1"/>
</dbReference>
<dbReference type="NCBIfam" id="TIGR00254">
    <property type="entry name" value="GGDEF"/>
    <property type="match status" value="1"/>
</dbReference>
<dbReference type="Gene3D" id="3.30.450.20">
    <property type="entry name" value="PAS domain"/>
    <property type="match status" value="1"/>
</dbReference>
<dbReference type="CDD" id="cd01949">
    <property type="entry name" value="GGDEF"/>
    <property type="match status" value="1"/>
</dbReference>
<feature type="domain" description="GGDEF" evidence="5">
    <location>
        <begin position="635"/>
        <end position="773"/>
    </location>
</feature>
<dbReference type="InterPro" id="IPR001633">
    <property type="entry name" value="EAL_dom"/>
</dbReference>
<evidence type="ECO:0000259" key="5">
    <source>
        <dbReference type="PROSITE" id="PS50887"/>
    </source>
</evidence>
<dbReference type="InterPro" id="IPR043128">
    <property type="entry name" value="Rev_trsase/Diguanyl_cyclase"/>
</dbReference>
<dbReference type="NCBIfam" id="TIGR00229">
    <property type="entry name" value="sensory_box"/>
    <property type="match status" value="1"/>
</dbReference>
<dbReference type="GO" id="GO:0052621">
    <property type="term" value="F:diguanylate cyclase activity"/>
    <property type="evidence" value="ECO:0007669"/>
    <property type="project" value="UniProtKB-EC"/>
</dbReference>
<keyword evidence="6" id="KW-0548">Nucleotidyltransferase</keyword>
<dbReference type="InterPro" id="IPR029787">
    <property type="entry name" value="Nucleotide_cyclase"/>
</dbReference>
<dbReference type="InterPro" id="IPR052155">
    <property type="entry name" value="Biofilm_reg_signaling"/>
</dbReference>
<dbReference type="SMART" id="SM00267">
    <property type="entry name" value="GGDEF"/>
    <property type="match status" value="1"/>
</dbReference>
<evidence type="ECO:0000256" key="1">
    <source>
        <dbReference type="SAM" id="MobiDB-lite"/>
    </source>
</evidence>
<keyword evidence="7" id="KW-1185">Reference proteome</keyword>
<reference evidence="6 7" key="1">
    <citation type="journal article" date="2017" name="Int. J. Syst. Evol. Microbiol.">
        <title>Pseudokineococcus basanitobsidens sp. nov., isolated from volcanic rock.</title>
        <authorList>
            <person name="Lee D.W."/>
            <person name="Park M.Y."/>
            <person name="Kim J.J."/>
            <person name="Kim B.S."/>
        </authorList>
    </citation>
    <scope>NUCLEOTIDE SEQUENCE [LARGE SCALE GENOMIC DNA]</scope>
    <source>
        <strain evidence="6 7">DSM 103726</strain>
    </source>
</reference>
<dbReference type="PANTHER" id="PTHR44757:SF2">
    <property type="entry name" value="BIOFILM ARCHITECTURE MAINTENANCE PROTEIN MBAA"/>
    <property type="match status" value="1"/>
</dbReference>
<dbReference type="InterPro" id="IPR000160">
    <property type="entry name" value="GGDEF_dom"/>
</dbReference>
<dbReference type="PROSITE" id="PS50887">
    <property type="entry name" value="GGDEF"/>
    <property type="match status" value="1"/>
</dbReference>
<evidence type="ECO:0000259" key="4">
    <source>
        <dbReference type="PROSITE" id="PS50883"/>
    </source>
</evidence>
<dbReference type="InterPro" id="IPR035965">
    <property type="entry name" value="PAS-like_dom_sf"/>
</dbReference>
<accession>A0ABU8RKM8</accession>
<dbReference type="InterPro" id="IPR035919">
    <property type="entry name" value="EAL_sf"/>
</dbReference>
<evidence type="ECO:0000259" key="3">
    <source>
        <dbReference type="PROSITE" id="PS50113"/>
    </source>
</evidence>
<dbReference type="Gene3D" id="3.20.20.450">
    <property type="entry name" value="EAL domain"/>
    <property type="match status" value="1"/>
</dbReference>
<comment type="caution">
    <text evidence="6">The sequence shown here is derived from an EMBL/GenBank/DDBJ whole genome shotgun (WGS) entry which is preliminary data.</text>
</comment>
<dbReference type="SUPFAM" id="SSF55073">
    <property type="entry name" value="Nucleotide cyclase"/>
    <property type="match status" value="1"/>
</dbReference>
<dbReference type="InterPro" id="IPR019278">
    <property type="entry name" value="DICT_dom"/>
</dbReference>
<feature type="domain" description="PAS" evidence="2">
    <location>
        <begin position="460"/>
        <end position="533"/>
    </location>
</feature>
<dbReference type="Pfam" id="PF13426">
    <property type="entry name" value="PAS_9"/>
    <property type="match status" value="1"/>
</dbReference>
<dbReference type="PROSITE" id="PS50883">
    <property type="entry name" value="EAL"/>
    <property type="match status" value="1"/>
</dbReference>
<organism evidence="6 7">
    <name type="scientific">Pseudokineococcus basanitobsidens</name>
    <dbReference type="NCBI Taxonomy" id="1926649"/>
    <lineage>
        <taxon>Bacteria</taxon>
        <taxon>Bacillati</taxon>
        <taxon>Actinomycetota</taxon>
        <taxon>Actinomycetes</taxon>
        <taxon>Kineosporiales</taxon>
        <taxon>Kineosporiaceae</taxon>
        <taxon>Pseudokineococcus</taxon>
    </lineage>
</organism>
<protein>
    <submittedName>
        <fullName evidence="6">Diguanylate cyclase</fullName>
        <ecNumber evidence="6">2.7.7.65</ecNumber>
    </submittedName>
</protein>
<sequence length="790" mass="83810">MVETSGSGGPVGPEASADDVRSVVAGGVRSVFQPILDLDSGRVVAYEALARGPVGSALERPDALFAAARSHGLLGELDRACRAAAFRGAVEAGLLAPLTLFVNVEPEVLDAAPLDELLALAEEAPGQLRVVVEITERALAARPAELLRTVDRVRELGWGVALDDVGADALSLAFMPLLRPDVVKLDLRLVQERPGPAVAQIMNAVNAYAESTGALVLAEGIEDERHLRVGRALGARLGQGWLFGRPRPGPAPVYETGELSLPARTGEHPGLTSPFALLGAGTELRRSPKSLLIELSKQLEREAMRLGETAVVAATFQEARHFTPATAGRYRDLVERAGFVCALGEGLPAEPVPGLRGAELDPADPVRGEWDVVVVGPHFSAALLARDLGDGGPDLDRTFEYALTYERGTVVAAARSMLSRVAPRAELPREEDRGTAPAPSGAVGASSPSRVVAPRTTPAGEALLHRALSATTSGITIADMRRPDQPLVYVNAAFEQLSGYRAEEVLGRNCRFLQGPDCDRDVVDAIRSALRAGEEWRGTLLNHRGPERTPWWNEIYLAPVLGDDGRVAQYIGVQNDVTARVEAQRQLEQERDRARSYLARIEQLAYTDPLTGLANRRRVEERIEAALADARADGHAVALLFCDLDGFTSVNDAHGHAVGDELLLALAGRLRDRLRRTDLLARLGGDEFLVALPGLDPATAAADAARVAGHLGHDLARPVVLGGVEVVVGASIGTALHPADGATFGELLHHADQRMYVSKRGLPGARSAPAGTGVRVPRQSPASASPAVRP</sequence>
<dbReference type="PROSITE" id="PS50112">
    <property type="entry name" value="PAS"/>
    <property type="match status" value="1"/>
</dbReference>
<dbReference type="SUPFAM" id="SSF55785">
    <property type="entry name" value="PYP-like sensor domain (PAS domain)"/>
    <property type="match status" value="1"/>
</dbReference>
<proteinExistence type="predicted"/>
<dbReference type="RefSeq" id="WP_339574999.1">
    <property type="nucleotide sequence ID" value="NZ_JBBIAA010000009.1"/>
</dbReference>
<feature type="domain" description="PAC" evidence="3">
    <location>
        <begin position="534"/>
        <end position="589"/>
    </location>
</feature>
<dbReference type="Pfam" id="PF00563">
    <property type="entry name" value="EAL"/>
    <property type="match status" value="1"/>
</dbReference>
<dbReference type="CDD" id="cd00130">
    <property type="entry name" value="PAS"/>
    <property type="match status" value="1"/>
</dbReference>
<dbReference type="EMBL" id="JBBIAA010000009">
    <property type="protein sequence ID" value="MEJ5945615.1"/>
    <property type="molecule type" value="Genomic_DNA"/>
</dbReference>